<proteinExistence type="inferred from homology"/>
<dbReference type="PANTHER" id="PTHR44196">
    <property type="entry name" value="DEHYDROGENASE/REDUCTASE SDR FAMILY MEMBER 7B"/>
    <property type="match status" value="1"/>
</dbReference>
<dbReference type="GO" id="GO:0016020">
    <property type="term" value="C:membrane"/>
    <property type="evidence" value="ECO:0007669"/>
    <property type="project" value="TreeGrafter"/>
</dbReference>
<reference evidence="6" key="2">
    <citation type="submission" date="2020-09" db="EMBL/GenBank/DDBJ databases">
        <authorList>
            <person name="Sun Q."/>
            <person name="Ohkuma M."/>
        </authorList>
    </citation>
    <scope>NUCLEOTIDE SEQUENCE</scope>
    <source>
        <strain evidence="6">JCM 18487</strain>
    </source>
</reference>
<evidence type="ECO:0000256" key="4">
    <source>
        <dbReference type="SAM" id="Phobius"/>
    </source>
</evidence>
<dbReference type="GO" id="GO:0016491">
    <property type="term" value="F:oxidoreductase activity"/>
    <property type="evidence" value="ECO:0007669"/>
    <property type="project" value="UniProtKB-KW"/>
</dbReference>
<keyword evidence="4" id="KW-0812">Transmembrane</keyword>
<evidence type="ECO:0000313" key="7">
    <source>
        <dbReference type="Proteomes" id="UP000637695"/>
    </source>
</evidence>
<keyword evidence="4" id="KW-1133">Transmembrane helix</keyword>
<dbReference type="RefSeq" id="WP_188882826.1">
    <property type="nucleotide sequence ID" value="NZ_BMOY01000034.1"/>
</dbReference>
<dbReference type="PROSITE" id="PS00061">
    <property type="entry name" value="ADH_SHORT"/>
    <property type="match status" value="1"/>
</dbReference>
<dbReference type="InterPro" id="IPR036291">
    <property type="entry name" value="NAD(P)-bd_dom_sf"/>
</dbReference>
<dbReference type="PANTHER" id="PTHR44196:SF1">
    <property type="entry name" value="DEHYDROGENASE_REDUCTASE SDR FAMILY MEMBER 7B"/>
    <property type="match status" value="1"/>
</dbReference>
<dbReference type="InterPro" id="IPR057326">
    <property type="entry name" value="KR_dom"/>
</dbReference>
<dbReference type="PRINTS" id="PR00080">
    <property type="entry name" value="SDRFAMILY"/>
</dbReference>
<dbReference type="InterPro" id="IPR002347">
    <property type="entry name" value="SDR_fam"/>
</dbReference>
<feature type="transmembrane region" description="Helical" evidence="4">
    <location>
        <begin position="6"/>
        <end position="26"/>
    </location>
</feature>
<dbReference type="Pfam" id="PF00106">
    <property type="entry name" value="adh_short"/>
    <property type="match status" value="2"/>
</dbReference>
<protein>
    <submittedName>
        <fullName evidence="6">Oxidoreductase DltE</fullName>
    </submittedName>
</protein>
<evidence type="ECO:0000313" key="6">
    <source>
        <dbReference type="EMBL" id="GGJ10802.1"/>
    </source>
</evidence>
<evidence type="ECO:0000256" key="2">
    <source>
        <dbReference type="ARBA" id="ARBA00023002"/>
    </source>
</evidence>
<accession>A0A917NMA9</accession>
<evidence type="ECO:0000256" key="1">
    <source>
        <dbReference type="ARBA" id="ARBA00006484"/>
    </source>
</evidence>
<keyword evidence="4" id="KW-0472">Membrane</keyword>
<dbReference type="InterPro" id="IPR020904">
    <property type="entry name" value="Sc_DH/Rdtase_CS"/>
</dbReference>
<comment type="similarity">
    <text evidence="1 3">Belongs to the short-chain dehydrogenases/reductases (SDR) family.</text>
</comment>
<reference evidence="6" key="1">
    <citation type="journal article" date="2014" name="Int. J. Syst. Evol. Microbiol.">
        <title>Complete genome sequence of Corynebacterium casei LMG S-19264T (=DSM 44701T), isolated from a smear-ripened cheese.</title>
        <authorList>
            <consortium name="US DOE Joint Genome Institute (JGI-PGF)"/>
            <person name="Walter F."/>
            <person name="Albersmeier A."/>
            <person name="Kalinowski J."/>
            <person name="Ruckert C."/>
        </authorList>
    </citation>
    <scope>NUCLEOTIDE SEQUENCE</scope>
    <source>
        <strain evidence="6">JCM 18487</strain>
    </source>
</reference>
<organism evidence="6 7">
    <name type="scientific">Alicyclobacillus cellulosilyticus</name>
    <dbReference type="NCBI Taxonomy" id="1003997"/>
    <lineage>
        <taxon>Bacteria</taxon>
        <taxon>Bacillati</taxon>
        <taxon>Bacillota</taxon>
        <taxon>Bacilli</taxon>
        <taxon>Bacillales</taxon>
        <taxon>Alicyclobacillaceae</taxon>
        <taxon>Alicyclobacillus</taxon>
    </lineage>
</organism>
<dbReference type="CDD" id="cd05370">
    <property type="entry name" value="SDR_c2"/>
    <property type="match status" value="1"/>
</dbReference>
<dbReference type="SMART" id="SM00822">
    <property type="entry name" value="PKS_KR"/>
    <property type="match status" value="1"/>
</dbReference>
<dbReference type="Proteomes" id="UP000637695">
    <property type="component" value="Unassembled WGS sequence"/>
</dbReference>
<dbReference type="SUPFAM" id="SSF51735">
    <property type="entry name" value="NAD(P)-binding Rossmann-fold domains"/>
    <property type="match status" value="1"/>
</dbReference>
<gene>
    <name evidence="6" type="primary">dltE</name>
    <name evidence="6" type="ORF">GCM10010885_20060</name>
</gene>
<feature type="domain" description="Ketoreductase" evidence="5">
    <location>
        <begin position="6"/>
        <end position="214"/>
    </location>
</feature>
<dbReference type="Gene3D" id="3.40.50.720">
    <property type="entry name" value="NAD(P)-binding Rossmann-like Domain"/>
    <property type="match status" value="1"/>
</dbReference>
<dbReference type="EMBL" id="BMOY01000034">
    <property type="protein sequence ID" value="GGJ10802.1"/>
    <property type="molecule type" value="Genomic_DNA"/>
</dbReference>
<name>A0A917NMA9_9BACL</name>
<keyword evidence="7" id="KW-1185">Reference proteome</keyword>
<evidence type="ECO:0000259" key="5">
    <source>
        <dbReference type="SMART" id="SM00822"/>
    </source>
</evidence>
<comment type="caution">
    <text evidence="6">The sequence shown here is derived from an EMBL/GenBank/DDBJ whole genome shotgun (WGS) entry which is preliminary data.</text>
</comment>
<dbReference type="AlphaFoldDB" id="A0A917NMA9"/>
<sequence length="276" mass="29939">MNLSGNTVLITGGATGIGLGLAAAFLRHGSKVIICGRREHKLREAQAKHPELTIRVCDVGNERDRVALYEWAVAQFPDLNVLVNNAGIQREIDFSALAEEAAEPDAEPMGGAQDAVQAAATARPAGAWQTAEQEIRINLEAPIHLTALFIPHLIRQPQAAILNVTSGLAFTPMARMPVYCATKAALHSFTLSLRHQLRHTAVKVIEVIPPMVDTELDQGARARRGQTYRGIPVDEFIQGILPGLAQGLPEVAYGTAERARTMSRAEMDEAFRRMNG</sequence>
<dbReference type="PRINTS" id="PR00081">
    <property type="entry name" value="GDHRDH"/>
</dbReference>
<keyword evidence="2" id="KW-0560">Oxidoreductase</keyword>
<evidence type="ECO:0000256" key="3">
    <source>
        <dbReference type="RuleBase" id="RU000363"/>
    </source>
</evidence>